<feature type="chain" id="PRO_5001635258" description="Asl1-like glycosyl hydrolase catalytic domain-containing protein" evidence="2">
    <location>
        <begin position="22"/>
        <end position="307"/>
    </location>
</feature>
<dbReference type="OMA" id="FNECDIS"/>
<evidence type="ECO:0000256" key="2">
    <source>
        <dbReference type="SAM" id="SignalP"/>
    </source>
</evidence>
<keyword evidence="2" id="KW-0732">Signal</keyword>
<dbReference type="EMBL" id="JMSE01000068">
    <property type="protein sequence ID" value="KDN72013.1"/>
    <property type="molecule type" value="Genomic_DNA"/>
</dbReference>
<dbReference type="OrthoDB" id="43654at2759"/>
<dbReference type="Gene3D" id="3.20.20.80">
    <property type="entry name" value="Glycosidases"/>
    <property type="match status" value="1"/>
</dbReference>
<dbReference type="SUPFAM" id="SSF51445">
    <property type="entry name" value="(Trans)glycosidases"/>
    <property type="match status" value="1"/>
</dbReference>
<reference evidence="5" key="1">
    <citation type="journal article" date="2014" name="Genome Announc.">
        <title>Draft genome sequence of Colletotrichum sublineola, a destructive pathogen of cultivated sorghum.</title>
        <authorList>
            <person name="Baroncelli R."/>
            <person name="Sanz-Martin J.M."/>
            <person name="Rech G.E."/>
            <person name="Sukno S.A."/>
            <person name="Thon M.R."/>
        </authorList>
    </citation>
    <scope>NUCLEOTIDE SEQUENCE [LARGE SCALE GENOMIC DNA]</scope>
    <source>
        <strain evidence="5">TX430BB</strain>
    </source>
</reference>
<organism evidence="4 5">
    <name type="scientific">Colletotrichum sublineola</name>
    <name type="common">Sorghum anthracnose fungus</name>
    <dbReference type="NCBI Taxonomy" id="1173701"/>
    <lineage>
        <taxon>Eukaryota</taxon>
        <taxon>Fungi</taxon>
        <taxon>Dikarya</taxon>
        <taxon>Ascomycota</taxon>
        <taxon>Pezizomycotina</taxon>
        <taxon>Sordariomycetes</taxon>
        <taxon>Hypocreomycetidae</taxon>
        <taxon>Glomerellales</taxon>
        <taxon>Glomerellaceae</taxon>
        <taxon>Colletotrichum</taxon>
        <taxon>Colletotrichum graminicola species complex</taxon>
    </lineage>
</organism>
<dbReference type="Pfam" id="PF11790">
    <property type="entry name" value="Glyco_hydro_cc"/>
    <property type="match status" value="1"/>
</dbReference>
<dbReference type="Proteomes" id="UP000027238">
    <property type="component" value="Unassembled WGS sequence"/>
</dbReference>
<name>A0A066XRZ3_COLSU</name>
<evidence type="ECO:0000256" key="1">
    <source>
        <dbReference type="SAM" id="MobiDB-lite"/>
    </source>
</evidence>
<evidence type="ECO:0000259" key="3">
    <source>
        <dbReference type="Pfam" id="PF11790"/>
    </source>
</evidence>
<dbReference type="AlphaFoldDB" id="A0A066XRZ3"/>
<dbReference type="STRING" id="1173701.A0A066XRZ3"/>
<dbReference type="InterPro" id="IPR024655">
    <property type="entry name" value="Asl1_glyco_hydro_catalytic"/>
</dbReference>
<comment type="caution">
    <text evidence="4">The sequence shown here is derived from an EMBL/GenBank/DDBJ whole genome shotgun (WGS) entry which is preliminary data.</text>
</comment>
<keyword evidence="5" id="KW-1185">Reference proteome</keyword>
<gene>
    <name evidence="4" type="ORF">CSUB01_10258</name>
</gene>
<sequence>MPLIRLLLFFAFASLTKHVLASGEGTCYTSAFQDEMSSRDQCPCPRPQGPFTTSSSPGQEVSPTSLTKAQPTSVIDPPRLNVDVAVANAVSPTTMLVLSPSSQTGYSAPSHSLDFVPILWGPIAVHTERWPQNADAMISRGSTHSLSFNECDISDQCNLNAVSAATEHVKFVNGYAGRVKIGSPAISNGAIAGQGLSWLELWVSTCDSLGCKYDFCVTHWYGYSVENLLDHLASVHRICRGKPVWLTEFAIQNGSDEQHATFITAVVPQLDAIDYLERYAYFMIQEGRFVSVSTITSSGEAYAKGLV</sequence>
<feature type="compositionally biased region" description="Polar residues" evidence="1">
    <location>
        <begin position="50"/>
        <end position="73"/>
    </location>
</feature>
<dbReference type="InterPro" id="IPR017853">
    <property type="entry name" value="GH"/>
</dbReference>
<dbReference type="GO" id="GO:0009277">
    <property type="term" value="C:fungal-type cell wall"/>
    <property type="evidence" value="ECO:0007669"/>
    <property type="project" value="TreeGrafter"/>
</dbReference>
<evidence type="ECO:0000313" key="4">
    <source>
        <dbReference type="EMBL" id="KDN72013.1"/>
    </source>
</evidence>
<feature type="region of interest" description="Disordered" evidence="1">
    <location>
        <begin position="38"/>
        <end position="74"/>
    </location>
</feature>
<feature type="domain" description="Asl1-like glycosyl hydrolase catalytic" evidence="3">
    <location>
        <begin position="107"/>
        <end position="301"/>
    </location>
</feature>
<dbReference type="PANTHER" id="PTHR34154">
    <property type="entry name" value="ALKALI-SENSITIVE LINKAGE PROTEIN 1"/>
    <property type="match status" value="1"/>
</dbReference>
<dbReference type="GO" id="GO:0071966">
    <property type="term" value="P:fungal-type cell wall polysaccharide metabolic process"/>
    <property type="evidence" value="ECO:0007669"/>
    <property type="project" value="TreeGrafter"/>
</dbReference>
<dbReference type="HOGENOM" id="CLU_040908_4_0_1"/>
<protein>
    <recommendedName>
        <fullName evidence="3">Asl1-like glycosyl hydrolase catalytic domain-containing protein</fullName>
    </recommendedName>
</protein>
<dbReference type="PANTHER" id="PTHR34154:SF13">
    <property type="entry name" value="ASL1-LIKE GLYCOSYL HYDROLASE CATALYTIC DOMAIN-CONTAINING PROTEIN"/>
    <property type="match status" value="1"/>
</dbReference>
<accession>A0A066XRZ3</accession>
<evidence type="ECO:0000313" key="5">
    <source>
        <dbReference type="Proteomes" id="UP000027238"/>
    </source>
</evidence>
<proteinExistence type="predicted"/>
<feature type="signal peptide" evidence="2">
    <location>
        <begin position="1"/>
        <end position="21"/>
    </location>
</feature>
<dbReference type="eggNOG" id="ENOG502RXK9">
    <property type="taxonomic scope" value="Eukaryota"/>
</dbReference>
<dbReference type="InterPro" id="IPR053183">
    <property type="entry name" value="ASL1"/>
</dbReference>